<dbReference type="EMBL" id="QCYY01002430">
    <property type="protein sequence ID" value="ROT70423.1"/>
    <property type="molecule type" value="Genomic_DNA"/>
</dbReference>
<name>A0A3R7PLL1_PENVA</name>
<feature type="region of interest" description="Disordered" evidence="1">
    <location>
        <begin position="168"/>
        <end position="320"/>
    </location>
</feature>
<dbReference type="Proteomes" id="UP000283509">
    <property type="component" value="Unassembled WGS sequence"/>
</dbReference>
<dbReference type="AlphaFoldDB" id="A0A3R7PLL1"/>
<gene>
    <name evidence="2" type="ORF">C7M84_011306</name>
</gene>
<proteinExistence type="predicted"/>
<evidence type="ECO:0000313" key="3">
    <source>
        <dbReference type="Proteomes" id="UP000283509"/>
    </source>
</evidence>
<sequence>MQKNATRTHATQHGSGWCMRGAAPSRALALHLGGGGLPRMWAVATRGRLWAWAVETRGRADGDGADRAPLSRAFSPPKVTPATRAALATAAEATVCTADQRHQTAARDHSKQLGELAAARPRGGSRRSTQEARLEATFGEIMGRDAGGRRRSGIPGCPPCSLILRTAPSNLKSTAPRNRPSADTPMPVLHDKNATPPESALCVPVSCNTKRRRGLTVANTQARRGKLQGGKKGGREERGEKGGREEGRREEREGEEGERKKERREGKREGERREEGGEGRREGRGGKKGGERGGRERREGGERREEGTFYVLQTKPQTPPCPVTPLLTPLPPALLSVTPLPPPTTCLQRRQRLRDELVPRRARLSGLCSGREVLVQG</sequence>
<accession>A0A3R7PLL1</accession>
<organism evidence="2 3">
    <name type="scientific">Penaeus vannamei</name>
    <name type="common">Whiteleg shrimp</name>
    <name type="synonym">Litopenaeus vannamei</name>
    <dbReference type="NCBI Taxonomy" id="6689"/>
    <lineage>
        <taxon>Eukaryota</taxon>
        <taxon>Metazoa</taxon>
        <taxon>Ecdysozoa</taxon>
        <taxon>Arthropoda</taxon>
        <taxon>Crustacea</taxon>
        <taxon>Multicrustacea</taxon>
        <taxon>Malacostraca</taxon>
        <taxon>Eumalacostraca</taxon>
        <taxon>Eucarida</taxon>
        <taxon>Decapoda</taxon>
        <taxon>Dendrobranchiata</taxon>
        <taxon>Penaeoidea</taxon>
        <taxon>Penaeidae</taxon>
        <taxon>Penaeus</taxon>
    </lineage>
</organism>
<feature type="compositionally biased region" description="Basic and acidic residues" evidence="1">
    <location>
        <begin position="233"/>
        <end position="307"/>
    </location>
</feature>
<feature type="region of interest" description="Disordered" evidence="1">
    <location>
        <begin position="104"/>
        <end position="133"/>
    </location>
</feature>
<evidence type="ECO:0000313" key="2">
    <source>
        <dbReference type="EMBL" id="ROT70423.1"/>
    </source>
</evidence>
<reference evidence="2 3" key="1">
    <citation type="submission" date="2018-04" db="EMBL/GenBank/DDBJ databases">
        <authorList>
            <person name="Zhang X."/>
            <person name="Yuan J."/>
            <person name="Li F."/>
            <person name="Xiang J."/>
        </authorList>
    </citation>
    <scope>NUCLEOTIDE SEQUENCE [LARGE SCALE GENOMIC DNA]</scope>
    <source>
        <tissue evidence="2">Muscle</tissue>
    </source>
</reference>
<protein>
    <submittedName>
        <fullName evidence="2">Uncharacterized protein</fullName>
    </submittedName>
</protein>
<reference evidence="2 3" key="2">
    <citation type="submission" date="2019-01" db="EMBL/GenBank/DDBJ databases">
        <title>The decoding of complex shrimp genome reveals the adaptation for benthos swimmer, frequently molting mechanism and breeding impact on genome.</title>
        <authorList>
            <person name="Sun Y."/>
            <person name="Gao Y."/>
            <person name="Yu Y."/>
        </authorList>
    </citation>
    <scope>NUCLEOTIDE SEQUENCE [LARGE SCALE GENOMIC DNA]</scope>
    <source>
        <tissue evidence="2">Muscle</tissue>
    </source>
</reference>
<feature type="region of interest" description="Disordered" evidence="1">
    <location>
        <begin position="142"/>
        <end position="161"/>
    </location>
</feature>
<comment type="caution">
    <text evidence="2">The sequence shown here is derived from an EMBL/GenBank/DDBJ whole genome shotgun (WGS) entry which is preliminary data.</text>
</comment>
<keyword evidence="3" id="KW-1185">Reference proteome</keyword>
<evidence type="ECO:0000256" key="1">
    <source>
        <dbReference type="SAM" id="MobiDB-lite"/>
    </source>
</evidence>